<dbReference type="Pfam" id="PF00582">
    <property type="entry name" value="Usp"/>
    <property type="match status" value="2"/>
</dbReference>
<reference evidence="3 4" key="1">
    <citation type="journal article" date="2019" name="Int. J. Syst. Evol. Microbiol.">
        <title>The Global Catalogue of Microorganisms (GCM) 10K type strain sequencing project: providing services to taxonomists for standard genome sequencing and annotation.</title>
        <authorList>
            <consortium name="The Broad Institute Genomics Platform"/>
            <consortium name="The Broad Institute Genome Sequencing Center for Infectious Disease"/>
            <person name="Wu L."/>
            <person name="Ma J."/>
        </authorList>
    </citation>
    <scope>NUCLEOTIDE SEQUENCE [LARGE SCALE GENOMIC DNA]</scope>
    <source>
        <strain evidence="3 4">CGMCC 1.12230</strain>
    </source>
</reference>
<dbReference type="PANTHER" id="PTHR46268">
    <property type="entry name" value="STRESS RESPONSE PROTEIN NHAX"/>
    <property type="match status" value="1"/>
</dbReference>
<keyword evidence="4" id="KW-1185">Reference proteome</keyword>
<dbReference type="EMBL" id="JBHUDI010000002">
    <property type="protein sequence ID" value="MFD1562505.1"/>
    <property type="molecule type" value="Genomic_DNA"/>
</dbReference>
<dbReference type="Proteomes" id="UP001597076">
    <property type="component" value="Unassembled WGS sequence"/>
</dbReference>
<evidence type="ECO:0000313" key="3">
    <source>
        <dbReference type="EMBL" id="MFD1562505.1"/>
    </source>
</evidence>
<dbReference type="CDD" id="cd00293">
    <property type="entry name" value="USP-like"/>
    <property type="match status" value="2"/>
</dbReference>
<dbReference type="AlphaFoldDB" id="A0ABD6BCL3"/>
<gene>
    <name evidence="3" type="ORF">ACFR99_02845</name>
</gene>
<protein>
    <submittedName>
        <fullName evidence="3">Universal stress protein</fullName>
    </submittedName>
</protein>
<feature type="domain" description="UspA" evidence="2">
    <location>
        <begin position="1"/>
        <end position="135"/>
    </location>
</feature>
<organism evidence="3 4">
    <name type="scientific">Haloarchaeobius amylolyticus</name>
    <dbReference type="NCBI Taxonomy" id="1198296"/>
    <lineage>
        <taxon>Archaea</taxon>
        <taxon>Methanobacteriati</taxon>
        <taxon>Methanobacteriota</taxon>
        <taxon>Stenosarchaea group</taxon>
        <taxon>Halobacteria</taxon>
        <taxon>Halobacteriales</taxon>
        <taxon>Halorubellaceae</taxon>
        <taxon>Haloarchaeobius</taxon>
    </lineage>
</organism>
<evidence type="ECO:0000313" key="4">
    <source>
        <dbReference type="Proteomes" id="UP001597076"/>
    </source>
</evidence>
<dbReference type="PANTHER" id="PTHR46268:SF6">
    <property type="entry name" value="UNIVERSAL STRESS PROTEIN UP12"/>
    <property type="match status" value="1"/>
</dbReference>
<feature type="domain" description="UspA" evidence="2">
    <location>
        <begin position="147"/>
        <end position="284"/>
    </location>
</feature>
<name>A0ABD6BCL3_9EURY</name>
<dbReference type="SUPFAM" id="SSF52402">
    <property type="entry name" value="Adenine nucleotide alpha hydrolases-like"/>
    <property type="match status" value="2"/>
</dbReference>
<dbReference type="RefSeq" id="WP_390284204.1">
    <property type="nucleotide sequence ID" value="NZ_JBHUDI010000002.1"/>
</dbReference>
<dbReference type="InterPro" id="IPR006015">
    <property type="entry name" value="Universal_stress_UspA"/>
</dbReference>
<dbReference type="Gene3D" id="3.40.50.620">
    <property type="entry name" value="HUPs"/>
    <property type="match status" value="2"/>
</dbReference>
<sequence length="294" mass="31136">MFDRLLVPTDGSGPATAALEFAAKFASASATIHLLFVDERTDDGDDTDGDHRPAAAPGDEILAAARERATAAGVSVVSDVQRGTPRERILEYATTHDIELIAMGSHGRRRVGRLALGDETQGVVRDASVPVLVVRASDDVRTVYPHERILVPTDGSEHADAALDLGLEVAADTGARLDLLSVVSVTRYGSDVETDRLIDRLEENARAALEKTAANAAETGVEIHTAVTVGTVHREIATYAETERMDLLVMGTHGRSGDGHARELPGSVTERVLRTAPAPVLTVRAPEANGSSLE</sequence>
<comment type="caution">
    <text evidence="3">The sequence shown here is derived from an EMBL/GenBank/DDBJ whole genome shotgun (WGS) entry which is preliminary data.</text>
</comment>
<evidence type="ECO:0000256" key="1">
    <source>
        <dbReference type="ARBA" id="ARBA00008791"/>
    </source>
</evidence>
<evidence type="ECO:0000259" key="2">
    <source>
        <dbReference type="Pfam" id="PF00582"/>
    </source>
</evidence>
<comment type="similarity">
    <text evidence="1">Belongs to the universal stress protein A family.</text>
</comment>
<accession>A0ABD6BCL3</accession>
<dbReference type="InterPro" id="IPR014729">
    <property type="entry name" value="Rossmann-like_a/b/a_fold"/>
</dbReference>
<dbReference type="PRINTS" id="PR01438">
    <property type="entry name" value="UNVRSLSTRESS"/>
</dbReference>
<dbReference type="InterPro" id="IPR006016">
    <property type="entry name" value="UspA"/>
</dbReference>
<proteinExistence type="inferred from homology"/>